<evidence type="ECO:0000259" key="7">
    <source>
        <dbReference type="Pfam" id="PF13086"/>
    </source>
</evidence>
<dbReference type="RefSeq" id="WP_210579460.1">
    <property type="nucleotide sequence ID" value="NZ_LK995484.1"/>
</dbReference>
<dbReference type="InterPro" id="IPR041677">
    <property type="entry name" value="DNA2/NAM7_AAA_11"/>
</dbReference>
<dbReference type="EMBL" id="LK995484">
    <property type="protein sequence ID" value="CED90761.1"/>
    <property type="molecule type" value="Genomic_DNA"/>
</dbReference>
<keyword evidence="2" id="KW-0547">Nucleotide-binding</keyword>
<organism evidence="9">
    <name type="scientific">Actinomyces succiniciruminis</name>
    <dbReference type="NCBI Taxonomy" id="1522002"/>
    <lineage>
        <taxon>Bacteria</taxon>
        <taxon>Bacillati</taxon>
        <taxon>Actinomycetota</taxon>
        <taxon>Actinomycetes</taxon>
        <taxon>Actinomycetales</taxon>
        <taxon>Actinomycetaceae</taxon>
        <taxon>Actinomyces</taxon>
    </lineage>
</organism>
<dbReference type="InterPro" id="IPR050534">
    <property type="entry name" value="Coronavir_polyprotein_1ab"/>
</dbReference>
<dbReference type="GO" id="GO:0016787">
    <property type="term" value="F:hydrolase activity"/>
    <property type="evidence" value="ECO:0007669"/>
    <property type="project" value="UniProtKB-KW"/>
</dbReference>
<comment type="similarity">
    <text evidence="1">Belongs to the DNA2/NAM7 helicase family.</text>
</comment>
<dbReference type="GO" id="GO:0005524">
    <property type="term" value="F:ATP binding"/>
    <property type="evidence" value="ECO:0007669"/>
    <property type="project" value="UniProtKB-KW"/>
</dbReference>
<dbReference type="GO" id="GO:0043139">
    <property type="term" value="F:5'-3' DNA helicase activity"/>
    <property type="evidence" value="ECO:0007669"/>
    <property type="project" value="TreeGrafter"/>
</dbReference>
<dbReference type="PANTHER" id="PTHR43788">
    <property type="entry name" value="DNA2/NAM7 HELICASE FAMILY MEMBER"/>
    <property type="match status" value="1"/>
</dbReference>
<dbReference type="InterPro" id="IPR041679">
    <property type="entry name" value="DNA2/NAM7-like_C"/>
</dbReference>
<evidence type="ECO:0000259" key="8">
    <source>
        <dbReference type="Pfam" id="PF13087"/>
    </source>
</evidence>
<protein>
    <submittedName>
        <fullName evidence="9">AAA domain protein</fullName>
    </submittedName>
</protein>
<evidence type="ECO:0000256" key="5">
    <source>
        <dbReference type="ARBA" id="ARBA00022840"/>
    </source>
</evidence>
<dbReference type="InterPro" id="IPR027417">
    <property type="entry name" value="P-loop_NTPase"/>
</dbReference>
<evidence type="ECO:0000313" key="9">
    <source>
        <dbReference type="EMBL" id="CED90761.1"/>
    </source>
</evidence>
<dbReference type="SUPFAM" id="SSF52540">
    <property type="entry name" value="P-loop containing nucleoside triphosphate hydrolases"/>
    <property type="match status" value="1"/>
</dbReference>
<feature type="coiled-coil region" evidence="6">
    <location>
        <begin position="512"/>
        <end position="556"/>
    </location>
</feature>
<sequence>MARPWRNDRVQILRYWWMLELFDPQPVPKLTGRSRRPQRRQVIEWRFGDPLPWQTLPTPAPRGNKRSVWRHTVYLGVYELEEVYRFLHRVFADDRDAYDQRRAGVSACAAVQVDERGRVVEGSAVLSSALWAVAQINSTGAAPELQWSSGFANANQAFGDQVDVAEGMRRDAVGADEPLPQDAASLQRLLGIAYGAAGVSGKEPFFSGRVVISSSLVAEGHEDASADTDFLNSFFLTELAAVQRGLEGGYCPKALAAYLTPDRSISDLDRIDVIRQDGPVETAVGVDRLPLGCWPSEPEHPLALRQQFAVNQALNNLPVEGGIMGVNGPPGTGKTTMLRDILAGNVVERARRLAALDSPEHAFTGIVHRWNSSDGYPRRVRQLRPELTGFEMVVVSANNAAVENISVEIPARDAIAPRWRNEADYFSNIATAVMDDNNGSGAGQPRQGAWGLVAARLGNKRNRAAFRNAFWFDQQDWKTRTPVPGGERMQTRLKQWKDDKTQVNWEEARADFRRSERRVEELIGRRRRAQERHYRLESARQKEAELAGQVRRLAEEVAVANIQVHDYEPAVRRAFSERSEAEKARKRQLESRPGVLETIFTLGRAIRQWRSRLDPLEDRLRQAERNWQEVSGQAKRLEEWARELSNQQARAEESWERVSGEVAELRRRVAADQEEYGRAYPFRTRDRAEREMRAPWLDEALDVARAELFLAALQLHEAFLANAAGDMLNGLRAAMDVVGGDSPSQLEEEKIRAAWQTFFMVVPLVSTTFASFGRMFAGLGAESLGWLLIDEAGQACPQHAVGAIWRARRVVAVGDPLQLQPVVTMPRKAMRDIAKGLGVSEAWIPPEASVQTLADRVSHYGTVLGRSEDRAWVSAPLTVHRRCDDPMFSLCNQIAYDGIMISGVQRRVDDPERPDLFDGPEGPRISSSRWFDVPATQRGTHLQERQIDCLCKQLSGLIGRGVDPARIIAISPFREVADKLSGLAAERGIMSGGTIHTAQGREADVVFLVLGGDPGAPGAKAWASSTVNLINVAASRARRRLYVIGDRAAWMRYPYFHDLGEVLDLRLYTEPCEPY</sequence>
<dbReference type="Gene3D" id="3.40.50.300">
    <property type="entry name" value="P-loop containing nucleotide triphosphate hydrolases"/>
    <property type="match status" value="3"/>
</dbReference>
<keyword evidence="5" id="KW-0067">ATP-binding</keyword>
<proteinExistence type="inferred from homology"/>
<evidence type="ECO:0000256" key="6">
    <source>
        <dbReference type="SAM" id="Coils"/>
    </source>
</evidence>
<keyword evidence="3" id="KW-0378">Hydrolase</keyword>
<dbReference type="AlphaFoldDB" id="A0A1L7RAA6"/>
<dbReference type="Pfam" id="PF13087">
    <property type="entry name" value="AAA_12"/>
    <property type="match status" value="1"/>
</dbReference>
<evidence type="ECO:0000256" key="2">
    <source>
        <dbReference type="ARBA" id="ARBA00022741"/>
    </source>
</evidence>
<gene>
    <name evidence="9" type="ORF">AAM4_0929</name>
</gene>
<feature type="domain" description="DNA2/NAM7 helicase-like C-terminal" evidence="8">
    <location>
        <begin position="876"/>
        <end position="1047"/>
    </location>
</feature>
<keyword evidence="4" id="KW-0347">Helicase</keyword>
<name>A0A1L7RAA6_9ACTO</name>
<evidence type="ECO:0000256" key="1">
    <source>
        <dbReference type="ARBA" id="ARBA00007913"/>
    </source>
</evidence>
<reference evidence="9" key="1">
    <citation type="submission" date="2014-07" db="EMBL/GenBank/DDBJ databases">
        <authorList>
            <person name="Zhang J.E."/>
            <person name="Yang H."/>
            <person name="Guo J."/>
            <person name="Deng Z."/>
            <person name="Luo H."/>
            <person name="Luo M."/>
            <person name="Zhao B."/>
        </authorList>
    </citation>
    <scope>NUCLEOTIDE SEQUENCE</scope>
    <source>
        <strain evidence="9">AM4</strain>
    </source>
</reference>
<accession>A0A1L7RAA6</accession>
<keyword evidence="6" id="KW-0175">Coiled coil</keyword>
<feature type="domain" description="DNA2/NAM7 helicase helicase" evidence="7">
    <location>
        <begin position="763"/>
        <end position="823"/>
    </location>
</feature>
<evidence type="ECO:0000256" key="4">
    <source>
        <dbReference type="ARBA" id="ARBA00022806"/>
    </source>
</evidence>
<feature type="coiled-coil region" evidence="6">
    <location>
        <begin position="606"/>
        <end position="654"/>
    </location>
</feature>
<evidence type="ECO:0000256" key="3">
    <source>
        <dbReference type="ARBA" id="ARBA00022801"/>
    </source>
</evidence>
<dbReference type="Pfam" id="PF13086">
    <property type="entry name" value="AAA_11"/>
    <property type="match status" value="1"/>
</dbReference>
<dbReference type="PANTHER" id="PTHR43788:SF8">
    <property type="entry name" value="DNA-BINDING PROTEIN SMUBP-2"/>
    <property type="match status" value="1"/>
</dbReference>